<keyword evidence="2" id="KW-0175">Coiled coil</keyword>
<evidence type="ECO:0000256" key="5">
    <source>
        <dbReference type="SAM" id="MobiDB-lite"/>
    </source>
</evidence>
<dbReference type="PANTHER" id="PTHR13183">
    <property type="entry name" value="AXONEMAL INNER ARM DYNEIN LIGHT CHAIN 28"/>
    <property type="match status" value="1"/>
</dbReference>
<organism evidence="6 7">
    <name type="scientific">Aduncisulcus paluster</name>
    <dbReference type="NCBI Taxonomy" id="2918883"/>
    <lineage>
        <taxon>Eukaryota</taxon>
        <taxon>Metamonada</taxon>
        <taxon>Carpediemonas-like organisms</taxon>
        <taxon>Aduncisulcus</taxon>
    </lineage>
</organism>
<keyword evidence="1" id="KW-0243">Dynein</keyword>
<comment type="similarity">
    <text evidence="4">Belongs to the inner dynein arm light chain family.</text>
</comment>
<dbReference type="PANTHER" id="PTHR13183:SF0">
    <property type="entry name" value="AXONEMAL DYNEIN LIGHT INTERMEDIATE POLYPEPTIDE 1"/>
    <property type="match status" value="1"/>
</dbReference>
<feature type="region of interest" description="Disordered" evidence="5">
    <location>
        <begin position="195"/>
        <end position="216"/>
    </location>
</feature>
<accession>A0ABQ5KXR1</accession>
<keyword evidence="7" id="KW-1185">Reference proteome</keyword>
<name>A0ABQ5KXR1_9EUKA</name>
<feature type="region of interest" description="Disordered" evidence="5">
    <location>
        <begin position="12"/>
        <end position="47"/>
    </location>
</feature>
<evidence type="ECO:0000313" key="7">
    <source>
        <dbReference type="Proteomes" id="UP001057375"/>
    </source>
</evidence>
<keyword evidence="3" id="KW-0505">Motor protein</keyword>
<evidence type="ECO:0000256" key="4">
    <source>
        <dbReference type="ARBA" id="ARBA00038114"/>
    </source>
</evidence>
<evidence type="ECO:0000313" key="6">
    <source>
        <dbReference type="EMBL" id="GKT37230.1"/>
    </source>
</evidence>
<protein>
    <submittedName>
        <fullName evidence="6">Axonemal dynein light intermediate polypeptide 1</fullName>
    </submittedName>
</protein>
<comment type="caution">
    <text evidence="6">The sequence shown here is derived from an EMBL/GenBank/DDBJ whole genome shotgun (WGS) entry which is preliminary data.</text>
</comment>
<dbReference type="EMBL" id="BQXS01011424">
    <property type="protein sequence ID" value="GKT37230.1"/>
    <property type="molecule type" value="Genomic_DNA"/>
</dbReference>
<evidence type="ECO:0000256" key="3">
    <source>
        <dbReference type="ARBA" id="ARBA00023175"/>
    </source>
</evidence>
<gene>
    <name evidence="6" type="ORF">ADUPG1_010058</name>
</gene>
<reference evidence="6" key="1">
    <citation type="submission" date="2022-03" db="EMBL/GenBank/DDBJ databases">
        <title>Draft genome sequence of Aduncisulcus paluster, a free-living microaerophilic Fornicata.</title>
        <authorList>
            <person name="Yuyama I."/>
            <person name="Kume K."/>
            <person name="Tamura T."/>
            <person name="Inagaki Y."/>
            <person name="Hashimoto T."/>
        </authorList>
    </citation>
    <scope>NUCLEOTIDE SEQUENCE</scope>
    <source>
        <strain evidence="6">NY0171</strain>
    </source>
</reference>
<evidence type="ECO:0000256" key="2">
    <source>
        <dbReference type="ARBA" id="ARBA00023054"/>
    </source>
</evidence>
<dbReference type="Pfam" id="PF10211">
    <property type="entry name" value="Ax_dynein_light"/>
    <property type="match status" value="1"/>
</dbReference>
<evidence type="ECO:0000256" key="1">
    <source>
        <dbReference type="ARBA" id="ARBA00023017"/>
    </source>
</evidence>
<sequence length="237" mass="27124">MPLKQDSLLKYDPPVLSGAEKKTTKGKTGRKLLPPVGKGSSAASAPDDVLNEILPPRIYQDGDKTWIQHVSTTPATRMDVINLQHLLQKRLKERQAREIGICAVREELYAQCFDELIRQTTVGCSERGVLLTKIRDEIRMTVLSYRTLYESAVAYGMRKALLAEQAHQESEKRVAQLEQQRDDLEKQTVELRARLEESDRREAERRAMEEKKHGDEVDFLKKQVSQLKQQLETLLSV</sequence>
<proteinExistence type="inferred from homology"/>
<dbReference type="InterPro" id="IPR019347">
    <property type="entry name" value="Axonemal_dynein_light_chain"/>
</dbReference>
<dbReference type="Proteomes" id="UP001057375">
    <property type="component" value="Unassembled WGS sequence"/>
</dbReference>